<dbReference type="InterPro" id="IPR024344">
    <property type="entry name" value="MDMPI_metal-binding"/>
</dbReference>
<evidence type="ECO:0000259" key="2">
    <source>
        <dbReference type="Pfam" id="PF11716"/>
    </source>
</evidence>
<gene>
    <name evidence="3" type="ORF">GCM10017579_03510</name>
</gene>
<dbReference type="InterPro" id="IPR034660">
    <property type="entry name" value="DinB/YfiT-like"/>
</dbReference>
<reference evidence="3" key="2">
    <citation type="submission" date="2023-01" db="EMBL/GenBank/DDBJ databases">
        <authorList>
            <person name="Sun Q."/>
            <person name="Evtushenko L."/>
        </authorList>
    </citation>
    <scope>NUCLEOTIDE SEQUENCE</scope>
    <source>
        <strain evidence="3">VKM Ac-1246</strain>
    </source>
</reference>
<dbReference type="NCBIfam" id="TIGR03083">
    <property type="entry name" value="maleylpyruvate isomerase family mycothiol-dependent enzyme"/>
    <property type="match status" value="1"/>
</dbReference>
<feature type="domain" description="Mycothiol-dependent maleylpyruvate isomerase metal-binding" evidence="2">
    <location>
        <begin position="17"/>
        <end position="151"/>
    </location>
</feature>
<reference evidence="3" key="1">
    <citation type="journal article" date="2014" name="Int. J. Syst. Evol. Microbiol.">
        <title>Complete genome of a new Firmicutes species belonging to the dominant human colonic microbiota ('Ruminococcus bicirculans') reveals two chromosomes and a selective capacity to utilize plant glucans.</title>
        <authorList>
            <consortium name="NISC Comparative Sequencing Program"/>
            <person name="Wegmann U."/>
            <person name="Louis P."/>
            <person name="Goesmann A."/>
            <person name="Henrissat B."/>
            <person name="Duncan S.H."/>
            <person name="Flint H.J."/>
        </authorList>
    </citation>
    <scope>NUCLEOTIDE SEQUENCE</scope>
    <source>
        <strain evidence="3">VKM Ac-1246</strain>
    </source>
</reference>
<dbReference type="InterPro" id="IPR013917">
    <property type="entry name" value="tRNA_wybutosine-synth"/>
</dbReference>
<dbReference type="Gene3D" id="1.20.120.450">
    <property type="entry name" value="dinb family like domain"/>
    <property type="match status" value="1"/>
</dbReference>
<dbReference type="RefSeq" id="WP_189116924.1">
    <property type="nucleotide sequence ID" value="NZ_BMRK01000002.1"/>
</dbReference>
<protein>
    <submittedName>
        <fullName evidence="3">TIGR03084 family protein</fullName>
    </submittedName>
</protein>
<proteinExistence type="predicted"/>
<dbReference type="InterPro" id="IPR017517">
    <property type="entry name" value="Maleyloyr_isom"/>
</dbReference>
<accession>A0ABQ5SRM8</accession>
<organism evidence="3 4">
    <name type="scientific">Nocardioides luteus</name>
    <dbReference type="NCBI Taxonomy" id="1844"/>
    <lineage>
        <taxon>Bacteria</taxon>
        <taxon>Bacillati</taxon>
        <taxon>Actinomycetota</taxon>
        <taxon>Actinomycetes</taxon>
        <taxon>Propionibacteriales</taxon>
        <taxon>Nocardioidaceae</taxon>
        <taxon>Nocardioides</taxon>
    </lineage>
</organism>
<name>A0ABQ5SRM8_9ACTN</name>
<dbReference type="Pfam" id="PF11716">
    <property type="entry name" value="MDMPI_N"/>
    <property type="match status" value="1"/>
</dbReference>
<keyword evidence="4" id="KW-1185">Reference proteome</keyword>
<evidence type="ECO:0000313" key="4">
    <source>
        <dbReference type="Proteomes" id="UP001142292"/>
    </source>
</evidence>
<evidence type="ECO:0000259" key="1">
    <source>
        <dbReference type="Pfam" id="PF08608"/>
    </source>
</evidence>
<sequence>MSLLDELLEDLSGEGFELRQVVAGLDEAGWRQSTPAEGWDVAAQIAHLAWTDEAALAATEWVAGDATAWDELVTEAIKNPEGYVDESALAMAMMPATELLQHWDGVRGQLAEALANVPHGQKLPWFGPPMSPASMATARFMETWAHGLDVREGLGLAYEPTDRIKHVCHLGNRTRDYSFGVHELTPPAEPFRVELTAPSGEQWTWGPEDAAQSVRGPAYDFARLVTQRIHRDDTALETTGADAEKWLTIAQAFAGPAGSGRAAEGAER</sequence>
<dbReference type="SUPFAM" id="SSF109854">
    <property type="entry name" value="DinB/YfiT-like putative metalloenzymes"/>
    <property type="match status" value="1"/>
</dbReference>
<dbReference type="EMBL" id="BSEL01000001">
    <property type="protein sequence ID" value="GLJ66315.1"/>
    <property type="molecule type" value="Genomic_DNA"/>
</dbReference>
<comment type="caution">
    <text evidence="3">The sequence shown here is derived from an EMBL/GenBank/DDBJ whole genome shotgun (WGS) entry which is preliminary data.</text>
</comment>
<dbReference type="Proteomes" id="UP001142292">
    <property type="component" value="Unassembled WGS sequence"/>
</dbReference>
<dbReference type="NCBIfam" id="TIGR03084">
    <property type="entry name" value="TIGR03084 family metal-binding protein"/>
    <property type="match status" value="1"/>
</dbReference>
<feature type="domain" description="tRNA wybutosine-synthesis" evidence="1">
    <location>
        <begin position="187"/>
        <end position="231"/>
    </location>
</feature>
<dbReference type="InterPro" id="IPR017518">
    <property type="entry name" value="CHP03084"/>
</dbReference>
<evidence type="ECO:0000313" key="3">
    <source>
        <dbReference type="EMBL" id="GLJ66315.1"/>
    </source>
</evidence>
<dbReference type="Pfam" id="PF08608">
    <property type="entry name" value="Wyosine_form"/>
    <property type="match status" value="1"/>
</dbReference>